<comment type="caution">
    <text evidence="4">The sequence shown here is derived from an EMBL/GenBank/DDBJ whole genome shotgun (WGS) entry which is preliminary data.</text>
</comment>
<keyword evidence="2" id="KW-0067">ATP-binding</keyword>
<dbReference type="InterPro" id="IPR027417">
    <property type="entry name" value="P-loop_NTPase"/>
</dbReference>
<name>A0ABU8LIJ8_9MICO</name>
<evidence type="ECO:0000313" key="4">
    <source>
        <dbReference type="EMBL" id="MEJ1091138.1"/>
    </source>
</evidence>
<keyword evidence="5" id="KW-1185">Reference proteome</keyword>
<evidence type="ECO:0000256" key="1">
    <source>
        <dbReference type="ARBA" id="ARBA00022741"/>
    </source>
</evidence>
<dbReference type="RefSeq" id="WP_337318383.1">
    <property type="nucleotide sequence ID" value="NZ_JBBDGN010000003.1"/>
</dbReference>
<feature type="domain" description="CobQ/CobB/MinD/ParA nucleotide binding" evidence="3">
    <location>
        <begin position="129"/>
        <end position="362"/>
    </location>
</feature>
<proteinExistence type="predicted"/>
<dbReference type="Pfam" id="PF01656">
    <property type="entry name" value="CbiA"/>
    <property type="match status" value="1"/>
</dbReference>
<dbReference type="PANTHER" id="PTHR43384:SF6">
    <property type="entry name" value="SEPTUM SITE-DETERMINING PROTEIN MIND HOMOLOG, CHLOROPLASTIC"/>
    <property type="match status" value="1"/>
</dbReference>
<dbReference type="Proteomes" id="UP001366085">
    <property type="component" value="Unassembled WGS sequence"/>
</dbReference>
<dbReference type="Gene3D" id="3.40.50.300">
    <property type="entry name" value="P-loop containing nucleotide triphosphate hydrolases"/>
    <property type="match status" value="1"/>
</dbReference>
<accession>A0ABU8LIJ8</accession>
<dbReference type="PANTHER" id="PTHR43384">
    <property type="entry name" value="SEPTUM SITE-DETERMINING PROTEIN MIND HOMOLOG, CHLOROPLASTIC-RELATED"/>
    <property type="match status" value="1"/>
</dbReference>
<protein>
    <submittedName>
        <fullName evidence="4">P-loop NTPase</fullName>
    </submittedName>
</protein>
<sequence length="408" mass="42235">MSVVILAVSPEQSAALAADLELDGAVVIAVSGPEHAGEADLQAADAIVLNPDRRTLTAGFVRACDRAGTRIIAIAASGAADPGSSRLLARYGLPAPLPADAAAWQVLGMLAEDVPPAPQTGRAPSRLLAVWGPHGAPGRSTLAIQLAVELARAGRRSALIDADTTAPSLALLLGLGDESPGLAAACRRAELGSLDAPELDRLSTPVETSAGAVEVLGGLNRPGRWPELAAGRLRSTLEATRGWVDDSVVDVSASFDDEDDGLDPGAPSRHAATAVSLREADQIVAVLSADPLGVSRFLRGHAELRHLVGATPIRVVANRVRPGPLGIDARGQIRRTLERFAGIDEVTFLPDDQRAVDAAALHARPVGDVAPRSAFVAGIRRLATSLLPREAVTADSSRGSSRVARRLR</sequence>
<dbReference type="SUPFAM" id="SSF52540">
    <property type="entry name" value="P-loop containing nucleoside triphosphate hydrolases"/>
    <property type="match status" value="1"/>
</dbReference>
<evidence type="ECO:0000313" key="5">
    <source>
        <dbReference type="Proteomes" id="UP001366085"/>
    </source>
</evidence>
<keyword evidence="1" id="KW-0547">Nucleotide-binding</keyword>
<reference evidence="4 5" key="1">
    <citation type="submission" date="2024-02" db="EMBL/GenBank/DDBJ databases">
        <authorList>
            <person name="Saticioglu I.B."/>
        </authorList>
    </citation>
    <scope>NUCLEOTIDE SEQUENCE [LARGE SCALE GENOMIC DNA]</scope>
    <source>
        <strain evidence="4 5">Mu-43</strain>
    </source>
</reference>
<evidence type="ECO:0000259" key="3">
    <source>
        <dbReference type="Pfam" id="PF01656"/>
    </source>
</evidence>
<dbReference type="InterPro" id="IPR002586">
    <property type="entry name" value="CobQ/CobB/MinD/ParA_Nub-bd_dom"/>
</dbReference>
<organism evidence="4 5">
    <name type="scientific">Microbacterium istanbulense</name>
    <dbReference type="NCBI Taxonomy" id="3122049"/>
    <lineage>
        <taxon>Bacteria</taxon>
        <taxon>Bacillati</taxon>
        <taxon>Actinomycetota</taxon>
        <taxon>Actinomycetes</taxon>
        <taxon>Micrococcales</taxon>
        <taxon>Microbacteriaceae</taxon>
        <taxon>Microbacterium</taxon>
    </lineage>
</organism>
<evidence type="ECO:0000256" key="2">
    <source>
        <dbReference type="ARBA" id="ARBA00022840"/>
    </source>
</evidence>
<dbReference type="EMBL" id="JBBDGN010000003">
    <property type="protein sequence ID" value="MEJ1091138.1"/>
    <property type="molecule type" value="Genomic_DNA"/>
</dbReference>
<gene>
    <name evidence="4" type="ORF">WDU93_05470</name>
</gene>
<dbReference type="InterPro" id="IPR050625">
    <property type="entry name" value="ParA/MinD_ATPase"/>
</dbReference>